<name>A0A0F3IR67_9PROT</name>
<dbReference type="Gene3D" id="1.10.3730.10">
    <property type="entry name" value="ProC C-terminal domain-like"/>
    <property type="match status" value="1"/>
</dbReference>
<dbReference type="InterPro" id="IPR036291">
    <property type="entry name" value="NAD(P)-bd_dom_sf"/>
</dbReference>
<comment type="subcellular location">
    <subcellularLocation>
        <location evidence="4">Cytoplasm</location>
    </subcellularLocation>
</comment>
<dbReference type="GO" id="GO:0004735">
    <property type="term" value="F:pyrroline-5-carboxylate reductase activity"/>
    <property type="evidence" value="ECO:0007669"/>
    <property type="project" value="UniProtKB-UniRule"/>
</dbReference>
<dbReference type="FunFam" id="1.10.3730.10:FF:000001">
    <property type="entry name" value="Pyrroline-5-carboxylate reductase"/>
    <property type="match status" value="1"/>
</dbReference>
<dbReference type="InterPro" id="IPR000304">
    <property type="entry name" value="Pyrroline-COOH_reductase"/>
</dbReference>
<dbReference type="UniPathway" id="UPA00098">
    <property type="reaction ID" value="UER00361"/>
</dbReference>
<protein>
    <recommendedName>
        <fullName evidence="4 5">Pyrroline-5-carboxylate reductase</fullName>
        <shortName evidence="4">P5C reductase</shortName>
        <shortName evidence="4">P5CR</shortName>
        <ecNumber evidence="4 5">1.5.1.2</ecNumber>
    </recommendedName>
    <alternativeName>
        <fullName evidence="4">PCA reductase</fullName>
    </alternativeName>
</protein>
<reference evidence="9 10" key="1">
    <citation type="submission" date="2015-03" db="EMBL/GenBank/DDBJ databases">
        <title>Draft genome sequence of Elstera litoralis.</title>
        <authorList>
            <person name="Rahalkar M.C."/>
            <person name="Dhakephalkar P.K."/>
            <person name="Pore S.D."/>
            <person name="Arora P."/>
            <person name="Kapse N.G."/>
            <person name="Pandit P.S."/>
        </authorList>
    </citation>
    <scope>NUCLEOTIDE SEQUENCE [LARGE SCALE GENOMIC DNA]</scope>
    <source>
        <strain evidence="9 10">Dia-1</strain>
    </source>
</reference>
<evidence type="ECO:0000256" key="1">
    <source>
        <dbReference type="ARBA" id="ARBA00005525"/>
    </source>
</evidence>
<dbReference type="GO" id="GO:0005737">
    <property type="term" value="C:cytoplasm"/>
    <property type="evidence" value="ECO:0007669"/>
    <property type="project" value="UniProtKB-SubCell"/>
</dbReference>
<evidence type="ECO:0000313" key="10">
    <source>
        <dbReference type="Proteomes" id="UP000033774"/>
    </source>
</evidence>
<dbReference type="InterPro" id="IPR028939">
    <property type="entry name" value="P5C_Rdtase_cat_N"/>
</dbReference>
<dbReference type="InterPro" id="IPR008927">
    <property type="entry name" value="6-PGluconate_DH-like_C_sf"/>
</dbReference>
<dbReference type="Gene3D" id="3.40.50.720">
    <property type="entry name" value="NAD(P)-binding Rossmann-like Domain"/>
    <property type="match status" value="1"/>
</dbReference>
<evidence type="ECO:0000259" key="7">
    <source>
        <dbReference type="Pfam" id="PF03807"/>
    </source>
</evidence>
<dbReference type="GO" id="GO:0055129">
    <property type="term" value="P:L-proline biosynthetic process"/>
    <property type="evidence" value="ECO:0007669"/>
    <property type="project" value="UniProtKB-UniRule"/>
</dbReference>
<accession>A0A0F3IR67</accession>
<keyword evidence="10" id="KW-1185">Reference proteome</keyword>
<dbReference type="PANTHER" id="PTHR11645">
    <property type="entry name" value="PYRROLINE-5-CARBOXYLATE REDUCTASE"/>
    <property type="match status" value="1"/>
</dbReference>
<gene>
    <name evidence="4" type="primary">proC</name>
    <name evidence="9" type="ORF">VZ95_12945</name>
</gene>
<feature type="domain" description="Pyrroline-5-carboxylate reductase catalytic N-terminal" evidence="7">
    <location>
        <begin position="7"/>
        <end position="99"/>
    </location>
</feature>
<comment type="function">
    <text evidence="4">Catalyzes the reduction of 1-pyrroline-5-carboxylate (PCA) to L-proline.</text>
</comment>
<sequence>MGLALLLLGCGKMGGAMARGWLASGTVDRVVIVDPHRTSDPVIASDGRVFWVPEVAALDAPGALDAVILAVKPQMMDGALAALAPKLTGTPLILSIAAGKTIAYFRQYFAAALPLVRAMPNLPAAIGRGVTVCVATDGTSPAHQQLATELLSACGAVEWVDDEKLIDAVTALSGGGPAYVFALIEAMTEAGIAVGLAPDLAGRLARVTVAGAGELVHQSDLPASTLRENVCSPGGTTIEAIKVLMGPEGWQPIVTRAITAATRRAEALGS</sequence>
<keyword evidence="4" id="KW-0028">Amino-acid biosynthesis</keyword>
<evidence type="ECO:0000256" key="6">
    <source>
        <dbReference type="PIRSR" id="PIRSR000193-1"/>
    </source>
</evidence>
<evidence type="ECO:0000256" key="3">
    <source>
        <dbReference type="ARBA" id="ARBA00023002"/>
    </source>
</evidence>
<dbReference type="InterPro" id="IPR029036">
    <property type="entry name" value="P5CR_dimer"/>
</dbReference>
<comment type="similarity">
    <text evidence="1 4">Belongs to the pyrroline-5-carboxylate reductase family.</text>
</comment>
<dbReference type="SUPFAM" id="SSF51735">
    <property type="entry name" value="NAD(P)-binding Rossmann-fold domains"/>
    <property type="match status" value="1"/>
</dbReference>
<dbReference type="OrthoDB" id="9805754at2"/>
<organism evidence="9 10">
    <name type="scientific">Elstera litoralis</name>
    <dbReference type="NCBI Taxonomy" id="552518"/>
    <lineage>
        <taxon>Bacteria</taxon>
        <taxon>Pseudomonadati</taxon>
        <taxon>Pseudomonadota</taxon>
        <taxon>Alphaproteobacteria</taxon>
        <taxon>Rhodospirillales</taxon>
        <taxon>Rhodospirillaceae</taxon>
        <taxon>Elstera</taxon>
    </lineage>
</organism>
<evidence type="ECO:0000256" key="2">
    <source>
        <dbReference type="ARBA" id="ARBA00022857"/>
    </source>
</evidence>
<dbReference type="RefSeq" id="WP_045776215.1">
    <property type="nucleotide sequence ID" value="NZ_LAJY01000332.1"/>
</dbReference>
<evidence type="ECO:0000259" key="8">
    <source>
        <dbReference type="Pfam" id="PF14748"/>
    </source>
</evidence>
<feature type="binding site" evidence="6">
    <location>
        <begin position="8"/>
        <end position="13"/>
    </location>
    <ligand>
        <name>NADP(+)</name>
        <dbReference type="ChEBI" id="CHEBI:58349"/>
    </ligand>
</feature>
<dbReference type="NCBIfam" id="TIGR00112">
    <property type="entry name" value="proC"/>
    <property type="match status" value="1"/>
</dbReference>
<keyword evidence="3 4" id="KW-0560">Oxidoreductase</keyword>
<keyword evidence="4" id="KW-0641">Proline biosynthesis</keyword>
<dbReference type="Proteomes" id="UP000033774">
    <property type="component" value="Unassembled WGS sequence"/>
</dbReference>
<evidence type="ECO:0000256" key="4">
    <source>
        <dbReference type="HAMAP-Rule" id="MF_01925"/>
    </source>
</evidence>
<evidence type="ECO:0000313" key="9">
    <source>
        <dbReference type="EMBL" id="KJV09206.1"/>
    </source>
</evidence>
<evidence type="ECO:0000256" key="5">
    <source>
        <dbReference type="NCBIfam" id="TIGR00112"/>
    </source>
</evidence>
<comment type="catalytic activity">
    <reaction evidence="4">
        <text>L-proline + NADP(+) = (S)-1-pyrroline-5-carboxylate + NADPH + 2 H(+)</text>
        <dbReference type="Rhea" id="RHEA:14109"/>
        <dbReference type="ChEBI" id="CHEBI:15378"/>
        <dbReference type="ChEBI" id="CHEBI:17388"/>
        <dbReference type="ChEBI" id="CHEBI:57783"/>
        <dbReference type="ChEBI" id="CHEBI:58349"/>
        <dbReference type="ChEBI" id="CHEBI:60039"/>
        <dbReference type="EC" id="1.5.1.2"/>
    </reaction>
</comment>
<dbReference type="SUPFAM" id="SSF48179">
    <property type="entry name" value="6-phosphogluconate dehydrogenase C-terminal domain-like"/>
    <property type="match status" value="1"/>
</dbReference>
<comment type="pathway">
    <text evidence="4">Amino-acid biosynthesis; L-proline biosynthesis; L-proline from L-glutamate 5-semialdehyde: step 1/1.</text>
</comment>
<dbReference type="Pfam" id="PF03807">
    <property type="entry name" value="F420_oxidored"/>
    <property type="match status" value="1"/>
</dbReference>
<dbReference type="Pfam" id="PF14748">
    <property type="entry name" value="P5CR_dimer"/>
    <property type="match status" value="1"/>
</dbReference>
<feature type="binding site" evidence="6">
    <location>
        <begin position="70"/>
        <end position="73"/>
    </location>
    <ligand>
        <name>NADP(+)</name>
        <dbReference type="ChEBI" id="CHEBI:58349"/>
    </ligand>
</feature>
<comment type="catalytic activity">
    <reaction evidence="4">
        <text>L-proline + NAD(+) = (S)-1-pyrroline-5-carboxylate + NADH + 2 H(+)</text>
        <dbReference type="Rhea" id="RHEA:14105"/>
        <dbReference type="ChEBI" id="CHEBI:15378"/>
        <dbReference type="ChEBI" id="CHEBI:17388"/>
        <dbReference type="ChEBI" id="CHEBI:57540"/>
        <dbReference type="ChEBI" id="CHEBI:57945"/>
        <dbReference type="ChEBI" id="CHEBI:60039"/>
        <dbReference type="EC" id="1.5.1.2"/>
    </reaction>
</comment>
<dbReference type="EMBL" id="LAJY01000332">
    <property type="protein sequence ID" value="KJV09206.1"/>
    <property type="molecule type" value="Genomic_DNA"/>
</dbReference>
<dbReference type="EC" id="1.5.1.2" evidence="4 5"/>
<keyword evidence="2 4" id="KW-0521">NADP</keyword>
<dbReference type="AlphaFoldDB" id="A0A0F3IR67"/>
<dbReference type="HAMAP" id="MF_01925">
    <property type="entry name" value="P5C_reductase"/>
    <property type="match status" value="1"/>
</dbReference>
<comment type="caution">
    <text evidence="9">The sequence shown here is derived from an EMBL/GenBank/DDBJ whole genome shotgun (WGS) entry which is preliminary data.</text>
</comment>
<dbReference type="PIRSF" id="PIRSF000193">
    <property type="entry name" value="Pyrrol-5-carb_rd"/>
    <property type="match status" value="1"/>
</dbReference>
<feature type="domain" description="Pyrroline-5-carboxylate reductase dimerisation" evidence="8">
    <location>
        <begin position="163"/>
        <end position="267"/>
    </location>
</feature>
<proteinExistence type="inferred from homology"/>
<keyword evidence="4" id="KW-0963">Cytoplasm</keyword>
<dbReference type="PATRIC" id="fig|552518.3.peg.2244"/>
<dbReference type="PANTHER" id="PTHR11645:SF0">
    <property type="entry name" value="PYRROLINE-5-CARBOXYLATE REDUCTASE 3"/>
    <property type="match status" value="1"/>
</dbReference>